<dbReference type="InterPro" id="IPR036388">
    <property type="entry name" value="WH-like_DNA-bd_sf"/>
</dbReference>
<feature type="domain" description="HTH marR-type" evidence="2">
    <location>
        <begin position="1"/>
        <end position="147"/>
    </location>
</feature>
<protein>
    <submittedName>
        <fullName evidence="3">DNA-binding MarR family transcriptional regulator</fullName>
    </submittedName>
</protein>
<accession>A0A7W3JCW8</accession>
<reference evidence="3 4" key="1">
    <citation type="submission" date="2020-07" db="EMBL/GenBank/DDBJ databases">
        <title>Sequencing the genomes of 1000 actinobacteria strains.</title>
        <authorList>
            <person name="Klenk H.-P."/>
        </authorList>
    </citation>
    <scope>NUCLEOTIDE SEQUENCE [LARGE SCALE GENOMIC DNA]</scope>
    <source>
        <strain evidence="3 4">DSM 44121</strain>
    </source>
</reference>
<dbReference type="PANTHER" id="PTHR33164">
    <property type="entry name" value="TRANSCRIPTIONAL REGULATOR, MARR FAMILY"/>
    <property type="match status" value="1"/>
</dbReference>
<dbReference type="PROSITE" id="PS50995">
    <property type="entry name" value="HTH_MARR_2"/>
    <property type="match status" value="1"/>
</dbReference>
<proteinExistence type="predicted"/>
<dbReference type="InterPro" id="IPR000835">
    <property type="entry name" value="HTH_MarR-typ"/>
</dbReference>
<dbReference type="EMBL" id="JACGWV010000002">
    <property type="protein sequence ID" value="MBA8810516.1"/>
    <property type="molecule type" value="Genomic_DNA"/>
</dbReference>
<dbReference type="PANTHER" id="PTHR33164:SF99">
    <property type="entry name" value="MARR FAMILY REGULATORY PROTEIN"/>
    <property type="match status" value="1"/>
</dbReference>
<gene>
    <name evidence="3" type="ORF">FHX71_004492</name>
</gene>
<dbReference type="InterPro" id="IPR036390">
    <property type="entry name" value="WH_DNA-bd_sf"/>
</dbReference>
<organism evidence="3 4">
    <name type="scientific">Promicromonospora sukumoe</name>
    <dbReference type="NCBI Taxonomy" id="88382"/>
    <lineage>
        <taxon>Bacteria</taxon>
        <taxon>Bacillati</taxon>
        <taxon>Actinomycetota</taxon>
        <taxon>Actinomycetes</taxon>
        <taxon>Micrococcales</taxon>
        <taxon>Promicromonosporaceae</taxon>
        <taxon>Promicromonospora</taxon>
    </lineage>
</organism>
<dbReference type="SUPFAM" id="SSF46785">
    <property type="entry name" value="Winged helix' DNA-binding domain"/>
    <property type="match status" value="1"/>
</dbReference>
<dbReference type="PRINTS" id="PR00598">
    <property type="entry name" value="HTHMARR"/>
</dbReference>
<keyword evidence="3" id="KW-0238">DNA-binding</keyword>
<dbReference type="Gene3D" id="1.10.10.10">
    <property type="entry name" value="Winged helix-like DNA-binding domain superfamily/Winged helix DNA-binding domain"/>
    <property type="match status" value="1"/>
</dbReference>
<dbReference type="InterPro" id="IPR039422">
    <property type="entry name" value="MarR/SlyA-like"/>
</dbReference>
<dbReference type="GO" id="GO:0006950">
    <property type="term" value="P:response to stress"/>
    <property type="evidence" value="ECO:0007669"/>
    <property type="project" value="TreeGrafter"/>
</dbReference>
<keyword evidence="4" id="KW-1185">Reference proteome</keyword>
<sequence length="177" mass="19410">MTGTPWLDHRQMAAWVRFVAVLELLPGVLDSQLRRDSGVTHFDYFVMAVLSETPGRTLRMAELAGATNSTLSRLSHVVQRLEERGLVERFPGPGDRRVTNARLTEDGWAMMQAAAPGHVATVRRHVIDVLTPEQVDQLAAISDAMLAGIDPPGPMAAGYRRYDGPDGAGNDDDARHR</sequence>
<feature type="region of interest" description="Disordered" evidence="1">
    <location>
        <begin position="156"/>
        <end position="177"/>
    </location>
</feature>
<dbReference type="Proteomes" id="UP000540568">
    <property type="component" value="Unassembled WGS sequence"/>
</dbReference>
<evidence type="ECO:0000313" key="3">
    <source>
        <dbReference type="EMBL" id="MBA8810516.1"/>
    </source>
</evidence>
<dbReference type="GO" id="GO:0003677">
    <property type="term" value="F:DNA binding"/>
    <property type="evidence" value="ECO:0007669"/>
    <property type="project" value="UniProtKB-KW"/>
</dbReference>
<evidence type="ECO:0000313" key="4">
    <source>
        <dbReference type="Proteomes" id="UP000540568"/>
    </source>
</evidence>
<evidence type="ECO:0000256" key="1">
    <source>
        <dbReference type="SAM" id="MobiDB-lite"/>
    </source>
</evidence>
<dbReference type="SMART" id="SM00347">
    <property type="entry name" value="HTH_MARR"/>
    <property type="match status" value="1"/>
</dbReference>
<name>A0A7W3JCW8_9MICO</name>
<comment type="caution">
    <text evidence="3">The sequence shown here is derived from an EMBL/GenBank/DDBJ whole genome shotgun (WGS) entry which is preliminary data.</text>
</comment>
<dbReference type="Pfam" id="PF01047">
    <property type="entry name" value="MarR"/>
    <property type="match status" value="1"/>
</dbReference>
<dbReference type="AlphaFoldDB" id="A0A7W3JCW8"/>
<dbReference type="GO" id="GO:0003700">
    <property type="term" value="F:DNA-binding transcription factor activity"/>
    <property type="evidence" value="ECO:0007669"/>
    <property type="project" value="InterPro"/>
</dbReference>
<evidence type="ECO:0000259" key="2">
    <source>
        <dbReference type="PROSITE" id="PS50995"/>
    </source>
</evidence>
<dbReference type="RefSeq" id="WP_312877173.1">
    <property type="nucleotide sequence ID" value="NZ_BAAATF010000015.1"/>
</dbReference>